<accession>A0A3A3G3Y3</accession>
<feature type="domain" description="HDOD" evidence="1">
    <location>
        <begin position="199"/>
        <end position="385"/>
    </location>
</feature>
<dbReference type="InterPro" id="IPR014408">
    <property type="entry name" value="dGMP_Pdiesterase_EAL/HD-GYP"/>
</dbReference>
<dbReference type="Proteomes" id="UP000266327">
    <property type="component" value="Unassembled WGS sequence"/>
</dbReference>
<organism evidence="2 3">
    <name type="scientific">Noviherbaspirillum sedimenti</name>
    <dbReference type="NCBI Taxonomy" id="2320865"/>
    <lineage>
        <taxon>Bacteria</taxon>
        <taxon>Pseudomonadati</taxon>
        <taxon>Pseudomonadota</taxon>
        <taxon>Betaproteobacteria</taxon>
        <taxon>Burkholderiales</taxon>
        <taxon>Oxalobacteraceae</taxon>
        <taxon>Noviherbaspirillum</taxon>
    </lineage>
</organism>
<dbReference type="RefSeq" id="WP_119784652.1">
    <property type="nucleotide sequence ID" value="NZ_QYUQ01000002.1"/>
</dbReference>
<dbReference type="InterPro" id="IPR013976">
    <property type="entry name" value="HDOD"/>
</dbReference>
<dbReference type="Gene3D" id="1.10.3210.10">
    <property type="entry name" value="Hypothetical protein af1432"/>
    <property type="match status" value="1"/>
</dbReference>
<dbReference type="PANTHER" id="PTHR33525">
    <property type="match status" value="1"/>
</dbReference>
<dbReference type="InterPro" id="IPR052340">
    <property type="entry name" value="RNase_Y/CdgJ"/>
</dbReference>
<comment type="caution">
    <text evidence="2">The sequence shown here is derived from an EMBL/GenBank/DDBJ whole genome shotgun (WGS) entry which is preliminary data.</text>
</comment>
<dbReference type="EMBL" id="QYUQ01000002">
    <property type="protein sequence ID" value="RJG01202.1"/>
    <property type="molecule type" value="Genomic_DNA"/>
</dbReference>
<dbReference type="PIRSF" id="PIRSF003180">
    <property type="entry name" value="DiGMPpdiest_YuxH"/>
    <property type="match status" value="1"/>
</dbReference>
<dbReference type="PROSITE" id="PS51833">
    <property type="entry name" value="HDOD"/>
    <property type="match status" value="1"/>
</dbReference>
<evidence type="ECO:0000313" key="2">
    <source>
        <dbReference type="EMBL" id="RJG01202.1"/>
    </source>
</evidence>
<evidence type="ECO:0000259" key="1">
    <source>
        <dbReference type="PROSITE" id="PS51833"/>
    </source>
</evidence>
<dbReference type="SUPFAM" id="SSF109604">
    <property type="entry name" value="HD-domain/PDEase-like"/>
    <property type="match status" value="1"/>
</dbReference>
<keyword evidence="3" id="KW-1185">Reference proteome</keyword>
<name>A0A3A3G3Y3_9BURK</name>
<reference evidence="3" key="1">
    <citation type="submission" date="2018-09" db="EMBL/GenBank/DDBJ databases">
        <authorList>
            <person name="Zhu H."/>
        </authorList>
    </citation>
    <scope>NUCLEOTIDE SEQUENCE [LARGE SCALE GENOMIC DNA]</scope>
    <source>
        <strain evidence="3">K1S02-23</strain>
    </source>
</reference>
<dbReference type="Pfam" id="PF08668">
    <property type="entry name" value="HDOD"/>
    <property type="match status" value="1"/>
</dbReference>
<dbReference type="PANTHER" id="PTHR33525:SF4">
    <property type="entry name" value="CYCLIC DI-GMP PHOSPHODIESTERASE CDGJ"/>
    <property type="match status" value="1"/>
</dbReference>
<protein>
    <submittedName>
        <fullName evidence="2">HDOD domain-containing protein</fullName>
    </submittedName>
</protein>
<dbReference type="OrthoDB" id="9804751at2"/>
<evidence type="ECO:0000313" key="3">
    <source>
        <dbReference type="Proteomes" id="UP000266327"/>
    </source>
</evidence>
<gene>
    <name evidence="2" type="ORF">D3878_06060</name>
</gene>
<dbReference type="SUPFAM" id="SSF141868">
    <property type="entry name" value="EAL domain-like"/>
    <property type="match status" value="1"/>
</dbReference>
<dbReference type="AlphaFoldDB" id="A0A3A3G3Y3"/>
<proteinExistence type="predicted"/>
<sequence length="402" mass="43428">MNFLVREPLLDPKQRVLGYELSWRRPDGSVGAVADVEAIDLVRVAAECLCDADGNWLLGENLLFIQAGPALLAELALGALPPHKTVLCMLSQDLANTEHAAALQALRSAGYGIALRDAEALLHDKNLLLLASWVEIDFGEAAFASQARIHGALKQSTIRMVGRGISNWKEYDSCAALGVDAFVGNLYASQRPGTQSTGLNPVQSMILQLMDMVRKNTDVRQLEALLKRDAALSYKLLTYINSAGFGLGTEIQSLRHAVTMLGYSPLYRWLSVLLATASTSAQSPVLMQTAVVRGRFVELLGTSLLPKNEAENLFVAGMFSLLDRLLGMPMETVLENIPLTEQVNEALLKRQGIYGPFLTLAEACEQGNTGAIGALADSLFVSPAQVNEAHLSALAWAQSLKL</sequence>
<dbReference type="InterPro" id="IPR035919">
    <property type="entry name" value="EAL_sf"/>
</dbReference>